<feature type="compositionally biased region" description="Polar residues" evidence="1">
    <location>
        <begin position="81"/>
        <end position="94"/>
    </location>
</feature>
<organism evidence="2 3">
    <name type="scientific">Mycena chlorophos</name>
    <name type="common">Agaric fungus</name>
    <name type="synonym">Agaricus chlorophos</name>
    <dbReference type="NCBI Taxonomy" id="658473"/>
    <lineage>
        <taxon>Eukaryota</taxon>
        <taxon>Fungi</taxon>
        <taxon>Dikarya</taxon>
        <taxon>Basidiomycota</taxon>
        <taxon>Agaricomycotina</taxon>
        <taxon>Agaricomycetes</taxon>
        <taxon>Agaricomycetidae</taxon>
        <taxon>Agaricales</taxon>
        <taxon>Marasmiineae</taxon>
        <taxon>Mycenaceae</taxon>
        <taxon>Mycena</taxon>
    </lineage>
</organism>
<feature type="compositionally biased region" description="Basic residues" evidence="1">
    <location>
        <begin position="193"/>
        <end position="205"/>
    </location>
</feature>
<gene>
    <name evidence="2" type="ORF">MCHLO_11781</name>
</gene>
<evidence type="ECO:0000313" key="3">
    <source>
        <dbReference type="Proteomes" id="UP000815677"/>
    </source>
</evidence>
<keyword evidence="3" id="KW-1185">Reference proteome</keyword>
<evidence type="ECO:0000256" key="1">
    <source>
        <dbReference type="SAM" id="MobiDB-lite"/>
    </source>
</evidence>
<dbReference type="Proteomes" id="UP000815677">
    <property type="component" value="Unassembled WGS sequence"/>
</dbReference>
<reference evidence="2" key="1">
    <citation type="submission" date="2014-09" db="EMBL/GenBank/DDBJ databases">
        <title>Genome sequence of the luminous mushroom Mycena chlorophos for searching fungal bioluminescence genes.</title>
        <authorList>
            <person name="Tanaka Y."/>
            <person name="Kasuga D."/>
            <person name="Oba Y."/>
            <person name="Hase S."/>
            <person name="Sato K."/>
            <person name="Oba Y."/>
            <person name="Sakakibara Y."/>
        </authorList>
    </citation>
    <scope>NUCLEOTIDE SEQUENCE</scope>
</reference>
<feature type="compositionally biased region" description="Basic and acidic residues" evidence="1">
    <location>
        <begin position="1"/>
        <end position="21"/>
    </location>
</feature>
<feature type="region of interest" description="Disordered" evidence="1">
    <location>
        <begin position="60"/>
        <end position="99"/>
    </location>
</feature>
<feature type="compositionally biased region" description="Basic and acidic residues" evidence="1">
    <location>
        <begin position="206"/>
        <end position="215"/>
    </location>
</feature>
<feature type="region of interest" description="Disordered" evidence="1">
    <location>
        <begin position="167"/>
        <end position="215"/>
    </location>
</feature>
<name>A0ABQ0LV42_MYCCL</name>
<evidence type="ECO:0000313" key="2">
    <source>
        <dbReference type="EMBL" id="GAT54964.1"/>
    </source>
</evidence>
<proteinExistence type="predicted"/>
<feature type="compositionally biased region" description="Low complexity" evidence="1">
    <location>
        <begin position="22"/>
        <end position="38"/>
    </location>
</feature>
<accession>A0ABQ0LV42</accession>
<dbReference type="EMBL" id="DF848816">
    <property type="protein sequence ID" value="GAT54964.1"/>
    <property type="molecule type" value="Genomic_DNA"/>
</dbReference>
<sequence length="545" mass="58662">MLNDEERVLSDWDKSDTESDAGKAAASRSRSGSSGYASQVARQNGEEEVTSALVLWPWSNTAKCPTRTHGDSLEDEEQSRVVESSPTLSASKTSDAPAETCVCSQLNGVLPDPAGSKHVPVSTSTTLGGTAAALDADEREELIALRAIVAEKMAKSKPFVGVVGGVDSKEDSVNVPMHADDDAGNEDNEAPVGKKRRTKGKRKRSNEKTSVEDRERFARGLQEPSVLTDVSRSTLPICKLPAKCAVGPALKVHLPTEYQEQFLALPPLVVGAFRPWHPETPQYWMYSDVLKTTSKLHLNVFLTAAFFTMRGHYFNPSRASPADVIAVTSVPRATSSSQARWTIFVGDNIGIACTVIKVTASNLEAEHARENAAGGSLAQKALHGLVLRGEFERLVSFSCMALHQERLSIQMRANVISFQTLAQGWTTGGSPAKRAAGVDPFLDLPTPLTSSATTNAIPDTLAFDDDVMLYDCRNLPKTTTFSACLDLMENGKLPSFDGGEFAVGSVVIVGSTMNQTWMRAKGPSAGGPRVNFNIHWAMLIANPKK</sequence>
<protein>
    <submittedName>
        <fullName evidence="2">Uncharacterized protein</fullName>
    </submittedName>
</protein>
<feature type="region of interest" description="Disordered" evidence="1">
    <location>
        <begin position="1"/>
        <end position="48"/>
    </location>
</feature>